<evidence type="ECO:0000256" key="4">
    <source>
        <dbReference type="ARBA" id="ARBA00022723"/>
    </source>
</evidence>
<evidence type="ECO:0000256" key="10">
    <source>
        <dbReference type="SAM" id="SignalP"/>
    </source>
</evidence>
<name>A0A3F3PUA0_9EURO</name>
<evidence type="ECO:0000256" key="2">
    <source>
        <dbReference type="ARBA" id="ARBA00010617"/>
    </source>
</evidence>
<sequence>MGLATLLLVLVGLTFILRIVSEKWRHRQNAKRLGCQPAPMAPSKDPLAIGDILEIIQADKDKVVPELLESRTNIMRDNNAGRYVSTFRLKRGLGENLLTFDPENLQAMLAKQFKDFSVGGERLGCMGPLLGKGIFINDGAEWSHSRTMLRPQFTREQISDLGLEERHVQNAMRAIPAAGSNGWTEVDIQSIYFRLTLDSATELLFGESCYSQLAAMGDAEDRMASGGKVTDFGKNFDRAQWYMAQRLRLPRMKFLYDNKEFRTCCQEVHRFVDECVAKALHDHKKKKKQQQQLLEEGASEHYIFVHAMAETTKDPIELRSQLLNVLLAGRDTTAALLSWTTLLLSRHPEVFHKLREAIIADFGTYENPQNITFATLKACTYLQQVMNETLRLFPPLPTNARYATKDTSLPRGGGPDGQSPVYIKKGQAVLYNVHMLHRREDVWGKDAKEFKPERWEARRSGWEYLPFNGGPRICIGQQFALTEAGYVLVRMLQRFDEIEDVHADQRIRWGLTLVSAPGDTVTVRLHEASR</sequence>
<dbReference type="SUPFAM" id="SSF48264">
    <property type="entry name" value="Cytochrome P450"/>
    <property type="match status" value="1"/>
</dbReference>
<dbReference type="InterPro" id="IPR001128">
    <property type="entry name" value="Cyt_P450"/>
</dbReference>
<evidence type="ECO:0000256" key="1">
    <source>
        <dbReference type="ARBA" id="ARBA00001971"/>
    </source>
</evidence>
<dbReference type="InterPro" id="IPR017972">
    <property type="entry name" value="Cyt_P450_CS"/>
</dbReference>
<comment type="similarity">
    <text evidence="2 9">Belongs to the cytochrome P450 family.</text>
</comment>
<dbReference type="STRING" id="1341132.A0A3F3PUA0"/>
<dbReference type="PRINTS" id="PR00385">
    <property type="entry name" value="P450"/>
</dbReference>
<dbReference type="PRINTS" id="PR00464">
    <property type="entry name" value="EP450II"/>
</dbReference>
<keyword evidence="3 8" id="KW-0349">Heme</keyword>
<comment type="cofactor">
    <cofactor evidence="1 8">
        <name>heme</name>
        <dbReference type="ChEBI" id="CHEBI:30413"/>
    </cofactor>
</comment>
<dbReference type="PANTHER" id="PTHR24287">
    <property type="entry name" value="P450, PUTATIVE (EUROFUNG)-RELATED"/>
    <property type="match status" value="1"/>
</dbReference>
<dbReference type="Proteomes" id="UP000253729">
    <property type="component" value="Unassembled WGS sequence"/>
</dbReference>
<keyword evidence="7 9" id="KW-0503">Monooxygenase</keyword>
<dbReference type="InterPro" id="IPR047146">
    <property type="entry name" value="Cyt_P450_E_CYP52_fungi"/>
</dbReference>
<dbReference type="InterPro" id="IPR002974">
    <property type="entry name" value="Cyt_P450_E_CYP52_ascomycetes"/>
</dbReference>
<dbReference type="CDD" id="cd11063">
    <property type="entry name" value="CYP52"/>
    <property type="match status" value="1"/>
</dbReference>
<evidence type="ECO:0000313" key="11">
    <source>
        <dbReference type="EMBL" id="RDH29876.1"/>
    </source>
</evidence>
<gene>
    <name evidence="11" type="ORF">BDQ94DRAFT_79627</name>
</gene>
<organism evidence="11 12">
    <name type="scientific">Aspergillus welwitschiae</name>
    <dbReference type="NCBI Taxonomy" id="1341132"/>
    <lineage>
        <taxon>Eukaryota</taxon>
        <taxon>Fungi</taxon>
        <taxon>Dikarya</taxon>
        <taxon>Ascomycota</taxon>
        <taxon>Pezizomycotina</taxon>
        <taxon>Eurotiomycetes</taxon>
        <taxon>Eurotiomycetidae</taxon>
        <taxon>Eurotiales</taxon>
        <taxon>Aspergillaceae</taxon>
        <taxon>Aspergillus</taxon>
        <taxon>Aspergillus subgen. Circumdati</taxon>
    </lineage>
</organism>
<evidence type="ECO:0000313" key="12">
    <source>
        <dbReference type="Proteomes" id="UP000253729"/>
    </source>
</evidence>
<dbReference type="GO" id="GO:0016712">
    <property type="term" value="F:oxidoreductase activity, acting on paired donors, with incorporation or reduction of molecular oxygen, reduced flavin or flavoprotein as one donor, and incorporation of one atom of oxygen"/>
    <property type="evidence" value="ECO:0007669"/>
    <property type="project" value="InterPro"/>
</dbReference>
<feature type="chain" id="PRO_5017725726" evidence="10">
    <location>
        <begin position="22"/>
        <end position="530"/>
    </location>
</feature>
<dbReference type="PRINTS" id="PR01239">
    <property type="entry name" value="EP450IICYP52"/>
</dbReference>
<keyword evidence="5 9" id="KW-0560">Oxidoreductase</keyword>
<reference evidence="11 12" key="1">
    <citation type="submission" date="2018-07" db="EMBL/GenBank/DDBJ databases">
        <title>The genomes of Aspergillus section Nigri reveals drivers in fungal speciation.</title>
        <authorList>
            <consortium name="DOE Joint Genome Institute"/>
            <person name="Vesth T.C."/>
            <person name="Nybo J."/>
            <person name="Theobald S."/>
            <person name="Brandl J."/>
            <person name="Frisvad J.C."/>
            <person name="Nielsen K.F."/>
            <person name="Lyhne E.K."/>
            <person name="Kogle M.E."/>
            <person name="Kuo A."/>
            <person name="Riley R."/>
            <person name="Clum A."/>
            <person name="Nolan M."/>
            <person name="Lipzen A."/>
            <person name="Salamov A."/>
            <person name="Henrissat B."/>
            <person name="Wiebenga A."/>
            <person name="De vries R.P."/>
            <person name="Grigoriev I.V."/>
            <person name="Mortensen U.H."/>
            <person name="Andersen M.R."/>
            <person name="Baker S.E."/>
        </authorList>
    </citation>
    <scope>NUCLEOTIDE SEQUENCE [LARGE SCALE GENOMIC DNA]</scope>
    <source>
        <strain evidence="11 12">CBS 139.54b</strain>
    </source>
</reference>
<keyword evidence="10" id="KW-0732">Signal</keyword>
<dbReference type="Gene3D" id="1.10.630.10">
    <property type="entry name" value="Cytochrome P450"/>
    <property type="match status" value="1"/>
</dbReference>
<evidence type="ECO:0000256" key="8">
    <source>
        <dbReference type="PIRSR" id="PIRSR602402-1"/>
    </source>
</evidence>
<feature type="signal peptide" evidence="10">
    <location>
        <begin position="1"/>
        <end position="21"/>
    </location>
</feature>
<evidence type="ECO:0000256" key="5">
    <source>
        <dbReference type="ARBA" id="ARBA00023002"/>
    </source>
</evidence>
<dbReference type="EMBL" id="KZ852064">
    <property type="protein sequence ID" value="RDH29876.1"/>
    <property type="molecule type" value="Genomic_DNA"/>
</dbReference>
<dbReference type="InterPro" id="IPR036396">
    <property type="entry name" value="Cyt_P450_sf"/>
</dbReference>
<evidence type="ECO:0000256" key="3">
    <source>
        <dbReference type="ARBA" id="ARBA00022617"/>
    </source>
</evidence>
<proteinExistence type="inferred from homology"/>
<dbReference type="GeneID" id="38144930"/>
<keyword evidence="6 8" id="KW-0408">Iron</keyword>
<keyword evidence="4 8" id="KW-0479">Metal-binding</keyword>
<dbReference type="RefSeq" id="XP_026622898.1">
    <property type="nucleotide sequence ID" value="XM_026776574.1"/>
</dbReference>
<evidence type="ECO:0000256" key="9">
    <source>
        <dbReference type="RuleBase" id="RU000461"/>
    </source>
</evidence>
<dbReference type="InterPro" id="IPR002402">
    <property type="entry name" value="Cyt_P450_E_grp-II"/>
</dbReference>
<dbReference type="GO" id="GO:0020037">
    <property type="term" value="F:heme binding"/>
    <property type="evidence" value="ECO:0007669"/>
    <property type="project" value="InterPro"/>
</dbReference>
<accession>A0A3F3PUA0</accession>
<dbReference type="AlphaFoldDB" id="A0A3F3PUA0"/>
<feature type="binding site" description="axial binding residue" evidence="8">
    <location>
        <position position="474"/>
    </location>
    <ligand>
        <name>heme</name>
        <dbReference type="ChEBI" id="CHEBI:30413"/>
    </ligand>
    <ligandPart>
        <name>Fe</name>
        <dbReference type="ChEBI" id="CHEBI:18248"/>
    </ligandPart>
</feature>
<keyword evidence="12" id="KW-1185">Reference proteome</keyword>
<dbReference type="PROSITE" id="PS00086">
    <property type="entry name" value="CYTOCHROME_P450"/>
    <property type="match status" value="1"/>
</dbReference>
<dbReference type="PANTHER" id="PTHR24287:SF1">
    <property type="entry name" value="P450, PUTATIVE (EUROFUNG)-RELATED"/>
    <property type="match status" value="1"/>
</dbReference>
<evidence type="ECO:0000256" key="6">
    <source>
        <dbReference type="ARBA" id="ARBA00023004"/>
    </source>
</evidence>
<dbReference type="Pfam" id="PF00067">
    <property type="entry name" value="p450"/>
    <property type="match status" value="1"/>
</dbReference>
<dbReference type="GO" id="GO:0005506">
    <property type="term" value="F:iron ion binding"/>
    <property type="evidence" value="ECO:0007669"/>
    <property type="project" value="InterPro"/>
</dbReference>
<protein>
    <submittedName>
        <fullName evidence="11">Cytochrome P450</fullName>
    </submittedName>
</protein>
<evidence type="ECO:0000256" key="7">
    <source>
        <dbReference type="ARBA" id="ARBA00023033"/>
    </source>
</evidence>